<dbReference type="PANTHER" id="PTHR43371:SF1">
    <property type="entry name" value="RIBONUCLEOSIDE-DIPHOSPHATE REDUCTASE"/>
    <property type="match status" value="1"/>
</dbReference>
<evidence type="ECO:0000256" key="11">
    <source>
        <dbReference type="ARBA" id="ARBA00025437"/>
    </source>
</evidence>
<evidence type="ECO:0000256" key="8">
    <source>
        <dbReference type="ARBA" id="ARBA00023002"/>
    </source>
</evidence>
<evidence type="ECO:0000256" key="10">
    <source>
        <dbReference type="ARBA" id="ARBA00023285"/>
    </source>
</evidence>
<dbReference type="EC" id="1.17.4.1" evidence="3 13"/>
<keyword evidence="5 13" id="KW-0846">Cobalamin</keyword>
<dbReference type="RefSeq" id="WP_162638309.1">
    <property type="nucleotide sequence ID" value="NZ_CP048286.1"/>
</dbReference>
<feature type="domain" description="Ribonucleotide reductase large subunit C-terminal" evidence="14">
    <location>
        <begin position="144"/>
        <end position="627"/>
    </location>
</feature>
<dbReference type="PRINTS" id="PR01183">
    <property type="entry name" value="RIBORDTASEM1"/>
</dbReference>
<evidence type="ECO:0000313" key="16">
    <source>
        <dbReference type="EMBL" id="QHW29740.1"/>
    </source>
</evidence>
<evidence type="ECO:0000256" key="1">
    <source>
        <dbReference type="ARBA" id="ARBA00001922"/>
    </source>
</evidence>
<evidence type="ECO:0000256" key="13">
    <source>
        <dbReference type="RuleBase" id="RU364064"/>
    </source>
</evidence>
<dbReference type="PANTHER" id="PTHR43371">
    <property type="entry name" value="VITAMIN B12-DEPENDENT RIBONUCLEOTIDE REDUCTASE"/>
    <property type="match status" value="1"/>
</dbReference>
<evidence type="ECO:0000256" key="4">
    <source>
        <dbReference type="ARBA" id="ARBA00014409"/>
    </source>
</evidence>
<dbReference type="NCBIfam" id="TIGR02504">
    <property type="entry name" value="NrdJ_Z"/>
    <property type="match status" value="1"/>
</dbReference>
<evidence type="ECO:0000256" key="6">
    <source>
        <dbReference type="ARBA" id="ARBA00022634"/>
    </source>
</evidence>
<dbReference type="GO" id="GO:0000166">
    <property type="term" value="F:nucleotide binding"/>
    <property type="evidence" value="ECO:0007669"/>
    <property type="project" value="UniProtKB-KW"/>
</dbReference>
<dbReference type="EMBL" id="CP048286">
    <property type="protein sequence ID" value="QHW29740.1"/>
    <property type="molecule type" value="Genomic_DNA"/>
</dbReference>
<comment type="catalytic activity">
    <reaction evidence="12 13">
        <text>a 2'-deoxyribonucleoside 5'-diphosphate + [thioredoxin]-disulfide + H2O = a ribonucleoside 5'-diphosphate + [thioredoxin]-dithiol</text>
        <dbReference type="Rhea" id="RHEA:23252"/>
        <dbReference type="Rhea" id="RHEA-COMP:10698"/>
        <dbReference type="Rhea" id="RHEA-COMP:10700"/>
        <dbReference type="ChEBI" id="CHEBI:15377"/>
        <dbReference type="ChEBI" id="CHEBI:29950"/>
        <dbReference type="ChEBI" id="CHEBI:50058"/>
        <dbReference type="ChEBI" id="CHEBI:57930"/>
        <dbReference type="ChEBI" id="CHEBI:73316"/>
        <dbReference type="EC" id="1.17.4.1"/>
    </reaction>
</comment>
<dbReference type="AlphaFoldDB" id="A0A6C0NU49"/>
<sequence>MAMTRKLEGLSEKIFLDRYAWKNADTSQTAIGDIVLVLTKDDPKFPAKEVGEVVGRNGSEVTVRLRSGDTVTTSVEKLTLTIEKTPEEMWDRLAGAMAGAEKGEDKQQTWTERFRYILDDWKLVPGGRIAAGAGASEELTLFNCYVIPSPKDSRGGIMTTLTEMTEIMARGGGVGINLSSLRPRRAIVAGVNGSSSGAVSWGGLFSYTTGLIEQGGSRRGALMLMINDWHPDVVDFITVKQTMGQVTNANLSVCVSNGFMKAVKEDLDWELVFPDTKDPEYDELWTGDLDAWKKLGKRVVPYKTVRARDVWHTIIESAWKSAEPGVVFMEYYNQMSNSWYFNPIICTNPCGEQGLPGWGVCNLSAINLSKFYDEGKHDVDWEELAKVTRWSVRFLDNVIDTTPYHFEENERNQKLERRVGLGTMGLAELMIKLHIRYGSPESLLFLDKIYGFMAREAYLASSEIAEEKGSFEAFDAEKFLQSGFMKNMISEFPEVGEAALAKGIRNVTVITQAPTGSTGTMVGTSTGIEPYFAFEYFRQSRLGFDKQLVPIAQSWKDAHPGEELPDYFVTAMDLSAKDHIRAQAAIQRWVDSSISKTANCPSDFTVEETKELYELAFDLGCKGVTIYRDGSRDVQVLSTKKDDKPDSAVGEASVGEAAAGEAAATAEAVKEEGKLSTLNAALNTKVSPQAEQDFDKQYRRRPQVLRGATYKVNTPFGMAYITINDMNGIPGEIFLNVGKAGSDVFAMAEALGRVCSLFLRYGDHGNKVKLLIKHLKGIGGTGAIGFGSNRVESIADAVAKSLEIHIESTNEQAAAYEPVKAAPAIQAASPYAADDSLHHGEVTSRDLCPSCGSASLLNVEGCKQCSNCGFSKCN</sequence>
<keyword evidence="17" id="KW-1185">Reference proteome</keyword>
<protein>
    <recommendedName>
        <fullName evidence="4 13">Vitamin B12-dependent ribonucleotide reductase</fullName>
        <ecNumber evidence="3 13">1.17.4.1</ecNumber>
    </recommendedName>
</protein>
<dbReference type="Pfam" id="PF02867">
    <property type="entry name" value="Ribonuc_red_lgC"/>
    <property type="match status" value="1"/>
</dbReference>
<evidence type="ECO:0000256" key="7">
    <source>
        <dbReference type="ARBA" id="ARBA00022741"/>
    </source>
</evidence>
<comment type="similarity">
    <text evidence="2 13">Belongs to the ribonucleoside diphosphate reductase class-2 family.</text>
</comment>
<accession>A0A6C0NU49</accession>
<dbReference type="Proteomes" id="UP000479114">
    <property type="component" value="Chromosome"/>
</dbReference>
<comment type="cofactor">
    <cofactor evidence="1 13">
        <name>adenosylcob(III)alamin</name>
        <dbReference type="ChEBI" id="CHEBI:18408"/>
    </cofactor>
</comment>
<organism evidence="16 17">
    <name type="scientific">Paenibacillus rhizovicinus</name>
    <dbReference type="NCBI Taxonomy" id="2704463"/>
    <lineage>
        <taxon>Bacteria</taxon>
        <taxon>Bacillati</taxon>
        <taxon>Bacillota</taxon>
        <taxon>Bacilli</taxon>
        <taxon>Bacillales</taxon>
        <taxon>Paenibacillaceae</taxon>
        <taxon>Paenibacillus</taxon>
    </lineage>
</organism>
<dbReference type="InterPro" id="IPR024434">
    <property type="entry name" value="TSCPD_dom"/>
</dbReference>
<comment type="function">
    <text evidence="11 13">Catalyzes the reduction of ribonucleotides to deoxyribonucleotides. May function to provide a pool of deoxyribonucleotide precursors for DNA repair during oxygen limitation and/or for immediate growth after restoration of oxygen.</text>
</comment>
<dbReference type="GO" id="GO:0004748">
    <property type="term" value="F:ribonucleoside-diphosphate reductase activity, thioredoxin disulfide as acceptor"/>
    <property type="evidence" value="ECO:0007669"/>
    <property type="project" value="UniProtKB-EC"/>
</dbReference>
<keyword evidence="7 13" id="KW-0547">Nucleotide-binding</keyword>
<keyword evidence="9" id="KW-1015">Disulfide bond</keyword>
<dbReference type="SUPFAM" id="SSF51998">
    <property type="entry name" value="PFL-like glycyl radical enzymes"/>
    <property type="match status" value="1"/>
</dbReference>
<dbReference type="Gene3D" id="3.20.70.20">
    <property type="match status" value="1"/>
</dbReference>
<evidence type="ECO:0000256" key="5">
    <source>
        <dbReference type="ARBA" id="ARBA00022628"/>
    </source>
</evidence>
<dbReference type="InterPro" id="IPR050862">
    <property type="entry name" value="RdRp_reductase_class-2"/>
</dbReference>
<evidence type="ECO:0000256" key="3">
    <source>
        <dbReference type="ARBA" id="ARBA00012274"/>
    </source>
</evidence>
<keyword evidence="8 13" id="KW-0560">Oxidoreductase</keyword>
<reference evidence="16 17" key="1">
    <citation type="submission" date="2020-02" db="EMBL/GenBank/DDBJ databases">
        <title>Paenibacillus sp. nov., isolated from rhizosphere soil of tomato.</title>
        <authorList>
            <person name="Weon H.-Y."/>
            <person name="Lee S.A."/>
        </authorList>
    </citation>
    <scope>NUCLEOTIDE SEQUENCE [LARGE SCALE GENOMIC DNA]</scope>
    <source>
        <strain evidence="16 17">14171R-81</strain>
    </source>
</reference>
<gene>
    <name evidence="16" type="ORF">GZH47_02055</name>
</gene>
<dbReference type="Pfam" id="PF12637">
    <property type="entry name" value="TSCPD"/>
    <property type="match status" value="1"/>
</dbReference>
<dbReference type="InterPro" id="IPR000788">
    <property type="entry name" value="RNR_lg_C"/>
</dbReference>
<feature type="domain" description="TSCPD" evidence="15">
    <location>
        <begin position="697"/>
        <end position="805"/>
    </location>
</feature>
<evidence type="ECO:0000256" key="9">
    <source>
        <dbReference type="ARBA" id="ARBA00023157"/>
    </source>
</evidence>
<proteinExistence type="inferred from homology"/>
<evidence type="ECO:0000259" key="15">
    <source>
        <dbReference type="Pfam" id="PF12637"/>
    </source>
</evidence>
<dbReference type="KEGG" id="prz:GZH47_02055"/>
<dbReference type="InterPro" id="IPR013344">
    <property type="entry name" value="RNR_NrdJ/NrdZ"/>
</dbReference>
<dbReference type="GO" id="GO:0071897">
    <property type="term" value="P:DNA biosynthetic process"/>
    <property type="evidence" value="ECO:0007669"/>
    <property type="project" value="UniProtKB-KW"/>
</dbReference>
<name>A0A6C0NU49_9BACL</name>
<dbReference type="GO" id="GO:0031419">
    <property type="term" value="F:cobalamin binding"/>
    <property type="evidence" value="ECO:0007669"/>
    <property type="project" value="UniProtKB-KW"/>
</dbReference>
<keyword evidence="6 13" id="KW-0237">DNA synthesis</keyword>
<evidence type="ECO:0000259" key="14">
    <source>
        <dbReference type="Pfam" id="PF02867"/>
    </source>
</evidence>
<keyword evidence="10 13" id="KW-0170">Cobalt</keyword>
<evidence type="ECO:0000256" key="12">
    <source>
        <dbReference type="ARBA" id="ARBA00047754"/>
    </source>
</evidence>
<evidence type="ECO:0000313" key="17">
    <source>
        <dbReference type="Proteomes" id="UP000479114"/>
    </source>
</evidence>
<evidence type="ECO:0000256" key="2">
    <source>
        <dbReference type="ARBA" id="ARBA00007405"/>
    </source>
</evidence>
<dbReference type="CDD" id="cd02888">
    <property type="entry name" value="RNR_II_dimer"/>
    <property type="match status" value="1"/>
</dbReference>